<dbReference type="AlphaFoldDB" id="A0A1V6SR06"/>
<dbReference type="InterPro" id="IPR011009">
    <property type="entry name" value="Kinase-like_dom_sf"/>
</dbReference>
<comment type="caution">
    <text evidence="2">The sequence shown here is derived from an EMBL/GenBank/DDBJ whole genome shotgun (WGS) entry which is preliminary data.</text>
</comment>
<organism evidence="2 3">
    <name type="scientific">Penicillium steckii</name>
    <dbReference type="NCBI Taxonomy" id="303698"/>
    <lineage>
        <taxon>Eukaryota</taxon>
        <taxon>Fungi</taxon>
        <taxon>Dikarya</taxon>
        <taxon>Ascomycota</taxon>
        <taxon>Pezizomycotina</taxon>
        <taxon>Eurotiomycetes</taxon>
        <taxon>Eurotiomycetidae</taxon>
        <taxon>Eurotiales</taxon>
        <taxon>Aspergillaceae</taxon>
        <taxon>Penicillium</taxon>
    </lineage>
</organism>
<evidence type="ECO:0000259" key="1">
    <source>
        <dbReference type="PROSITE" id="PS50011"/>
    </source>
</evidence>
<dbReference type="PANTHER" id="PTHR37542:SF1">
    <property type="entry name" value="PRION-INHIBITION AND PROPAGATION HELO DOMAIN-CONTAINING PROTEIN"/>
    <property type="match status" value="1"/>
</dbReference>
<dbReference type="PROSITE" id="PS50011">
    <property type="entry name" value="PROTEIN_KINASE_DOM"/>
    <property type="match status" value="1"/>
</dbReference>
<accession>A0A1V6SR06</accession>
<dbReference type="OrthoDB" id="1911848at2759"/>
<dbReference type="STRING" id="303698.A0A1V6SR06"/>
<name>A0A1V6SR06_9EURO</name>
<dbReference type="Gene3D" id="1.10.510.10">
    <property type="entry name" value="Transferase(Phosphotransferase) domain 1"/>
    <property type="match status" value="1"/>
</dbReference>
<evidence type="ECO:0000313" key="2">
    <source>
        <dbReference type="EMBL" id="OQE16426.1"/>
    </source>
</evidence>
<dbReference type="InterPro" id="IPR000719">
    <property type="entry name" value="Prot_kinase_dom"/>
</dbReference>
<sequence length="525" mass="59983">MDPASLALAIAGTIDLCFKYGDRLVQFCQEHRRIRNDIQEISLIIEGVWVKTKHQLEMLKEMLNSNLLVPVLAAHYLNTIKHLETKISGAVVGLGILDRRSLGLSGNRLPIDIKGVYLKRGLQDIVQDLEEWQRRFDPSWYLIALIRRPAVDSQLKCQTETPDSPASKLAALRRAISGVPSETNNNESVFKDSAMLHNERCHIPYTGAYTSRSRDRSRELLLDCTNHSKTNDTKRFPGVTIKSQIRDLARVLSNVNSTRSGLLKCEGVIEVVHDQFHPNPHFQFVLEIPDGLYNPISLRSLLLQNNKYSLSDRVQLAKQLTRSVMFVHTAGFVHKGIRPETILLFNQRRSMNTENDSLSFNSSPFVSFLIGFEKIRRAEAWTDFLGDLEWERNIYRHPVRQGLWAEEAFTMQHDIYSLGVCLLEIALWKSFVQFREEFSFPLSRLDIESAISDKDARRGGFAVKRRLIAIAREKLPHKIGDRYKDLVIACLCCLDESEDNIFHTGSQVRDSDGIVIGVRYIEHVS</sequence>
<dbReference type="SUPFAM" id="SSF56112">
    <property type="entry name" value="Protein kinase-like (PK-like)"/>
    <property type="match status" value="1"/>
</dbReference>
<protein>
    <recommendedName>
        <fullName evidence="1">Protein kinase domain-containing protein</fullName>
    </recommendedName>
</protein>
<feature type="domain" description="Protein kinase" evidence="1">
    <location>
        <begin position="198"/>
        <end position="525"/>
    </location>
</feature>
<dbReference type="EMBL" id="MLKD01000024">
    <property type="protein sequence ID" value="OQE16426.1"/>
    <property type="molecule type" value="Genomic_DNA"/>
</dbReference>
<dbReference type="GO" id="GO:0005524">
    <property type="term" value="F:ATP binding"/>
    <property type="evidence" value="ECO:0007669"/>
    <property type="project" value="InterPro"/>
</dbReference>
<evidence type="ECO:0000313" key="3">
    <source>
        <dbReference type="Proteomes" id="UP000191285"/>
    </source>
</evidence>
<proteinExistence type="predicted"/>
<keyword evidence="3" id="KW-1185">Reference proteome</keyword>
<dbReference type="Proteomes" id="UP000191285">
    <property type="component" value="Unassembled WGS sequence"/>
</dbReference>
<gene>
    <name evidence="2" type="ORF">PENSTE_c024G02379</name>
</gene>
<dbReference type="PANTHER" id="PTHR37542">
    <property type="entry name" value="HELO DOMAIN-CONTAINING PROTEIN-RELATED"/>
    <property type="match status" value="1"/>
</dbReference>
<dbReference type="GO" id="GO:0004672">
    <property type="term" value="F:protein kinase activity"/>
    <property type="evidence" value="ECO:0007669"/>
    <property type="project" value="InterPro"/>
</dbReference>
<reference evidence="3" key="1">
    <citation type="journal article" date="2017" name="Nat. Microbiol.">
        <title>Global analysis of biosynthetic gene clusters reveals vast potential of secondary metabolite production in Penicillium species.</title>
        <authorList>
            <person name="Nielsen J.C."/>
            <person name="Grijseels S."/>
            <person name="Prigent S."/>
            <person name="Ji B."/>
            <person name="Dainat J."/>
            <person name="Nielsen K.F."/>
            <person name="Frisvad J.C."/>
            <person name="Workman M."/>
            <person name="Nielsen J."/>
        </authorList>
    </citation>
    <scope>NUCLEOTIDE SEQUENCE [LARGE SCALE GENOMIC DNA]</scope>
    <source>
        <strain evidence="3">IBT 24891</strain>
    </source>
</reference>